<evidence type="ECO:0000313" key="3">
    <source>
        <dbReference type="Proteomes" id="UP000663499"/>
    </source>
</evidence>
<dbReference type="GO" id="GO:0046872">
    <property type="term" value="F:metal ion binding"/>
    <property type="evidence" value="ECO:0007669"/>
    <property type="project" value="InterPro"/>
</dbReference>
<accession>A0A974XFE8</accession>
<dbReference type="PANTHER" id="PTHR33531:SF7">
    <property type="entry name" value="HYPOTHETICAL MEMBRANE PROTEIN, CONSERVED"/>
    <property type="match status" value="1"/>
</dbReference>
<dbReference type="InterPro" id="IPR012347">
    <property type="entry name" value="Ferritin-like"/>
</dbReference>
<dbReference type="RefSeq" id="WP_207300097.1">
    <property type="nucleotide sequence ID" value="NZ_CP071444.1"/>
</dbReference>
<dbReference type="Proteomes" id="UP000663499">
    <property type="component" value="Chromosome"/>
</dbReference>
<dbReference type="PANTHER" id="PTHR33531">
    <property type="entry name" value="RUBRERYTHRIN SUBFAMILY"/>
    <property type="match status" value="1"/>
</dbReference>
<dbReference type="GO" id="GO:0016491">
    <property type="term" value="F:oxidoreductase activity"/>
    <property type="evidence" value="ECO:0007669"/>
    <property type="project" value="InterPro"/>
</dbReference>
<feature type="domain" description="Rubrerythrin diiron-binding" evidence="1">
    <location>
        <begin position="6"/>
        <end position="136"/>
    </location>
</feature>
<dbReference type="AlphaFoldDB" id="A0A974XFE8"/>
<gene>
    <name evidence="2" type="ORF">J0B03_01295</name>
</gene>
<dbReference type="KEGG" id="alka:J0B03_01295"/>
<name>A0A974XFE8_9FIRM</name>
<sequence length="160" mass="19269">MSLYDVALKMETDSRAFYLKQAEASENEGLKQIFHKLADDEKRHYEYVRGLGFVNEDFVETDVLVDVKNVFTKLLEDQVFFDMELSTIEAYEFAKKMERESAEYYRNMQDQTEDEKTIKILKMLEREEKKHLLTLEDIILYMQKPETWVEDAEFTIREEY</sequence>
<dbReference type="CDD" id="cd01045">
    <property type="entry name" value="Ferritin_like_AB"/>
    <property type="match status" value="1"/>
</dbReference>
<protein>
    <submittedName>
        <fullName evidence="2">Ferritin family protein</fullName>
    </submittedName>
</protein>
<dbReference type="SUPFAM" id="SSF47240">
    <property type="entry name" value="Ferritin-like"/>
    <property type="match status" value="1"/>
</dbReference>
<dbReference type="EMBL" id="CP071444">
    <property type="protein sequence ID" value="QSX08756.1"/>
    <property type="molecule type" value="Genomic_DNA"/>
</dbReference>
<dbReference type="Gene3D" id="1.20.1260.10">
    <property type="match status" value="1"/>
</dbReference>
<dbReference type="InterPro" id="IPR003251">
    <property type="entry name" value="Rr_diiron-bd_dom"/>
</dbReference>
<evidence type="ECO:0000313" key="2">
    <source>
        <dbReference type="EMBL" id="QSX08756.1"/>
    </source>
</evidence>
<reference evidence="2" key="1">
    <citation type="submission" date="2021-03" db="EMBL/GenBank/DDBJ databases">
        <title>Alkalibacter marinus sp. nov., isolated from tidal flat sediment.</title>
        <authorList>
            <person name="Namirimu T."/>
            <person name="Yang J.-A."/>
            <person name="Yang S.-H."/>
            <person name="Kim Y.-J."/>
            <person name="Kwon K.K."/>
        </authorList>
    </citation>
    <scope>NUCLEOTIDE SEQUENCE</scope>
    <source>
        <strain evidence="2">ES005</strain>
    </source>
</reference>
<keyword evidence="3" id="KW-1185">Reference proteome</keyword>
<evidence type="ECO:0000259" key="1">
    <source>
        <dbReference type="Pfam" id="PF02915"/>
    </source>
</evidence>
<proteinExistence type="predicted"/>
<organism evidence="2 3">
    <name type="scientific">Alkalibacter rhizosphaerae</name>
    <dbReference type="NCBI Taxonomy" id="2815577"/>
    <lineage>
        <taxon>Bacteria</taxon>
        <taxon>Bacillati</taxon>
        <taxon>Bacillota</taxon>
        <taxon>Clostridia</taxon>
        <taxon>Eubacteriales</taxon>
        <taxon>Eubacteriaceae</taxon>
        <taxon>Alkalibacter</taxon>
    </lineage>
</organism>
<dbReference type="Pfam" id="PF02915">
    <property type="entry name" value="Rubrerythrin"/>
    <property type="match status" value="1"/>
</dbReference>
<dbReference type="InterPro" id="IPR009078">
    <property type="entry name" value="Ferritin-like_SF"/>
</dbReference>